<evidence type="ECO:0000313" key="5">
    <source>
        <dbReference type="Proteomes" id="UP001156940"/>
    </source>
</evidence>
<sequence>MAAGAPGRGHIALRPARREDVPQILAFIRELGEYERLAHEVVADEATLADSLFGARPGAEVVIAEVDGRAAGFALFFHSFSTFLGRPGLYLEDLYVRTEFRGLGVGRRLMTHLAGLAVERGCGRFEWSVLDWNAPAIAFYRGIGAVGMDGWTVQRLDGDALRRLAAADPDAGAHG</sequence>
<keyword evidence="1" id="KW-0808">Transferase</keyword>
<feature type="domain" description="N-acetyltransferase" evidence="3">
    <location>
        <begin position="11"/>
        <end position="168"/>
    </location>
</feature>
<keyword evidence="2" id="KW-0012">Acyltransferase</keyword>
<dbReference type="CDD" id="cd04301">
    <property type="entry name" value="NAT_SF"/>
    <property type="match status" value="1"/>
</dbReference>
<comment type="caution">
    <text evidence="4">The sequence shown here is derived from an EMBL/GenBank/DDBJ whole genome shotgun (WGS) entry which is preliminary data.</text>
</comment>
<accession>A0ABT6JCL4</accession>
<keyword evidence="5" id="KW-1185">Reference proteome</keyword>
<organism evidence="4 5">
    <name type="scientific">Luteimonas endophytica</name>
    <dbReference type="NCBI Taxonomy" id="3042023"/>
    <lineage>
        <taxon>Bacteria</taxon>
        <taxon>Pseudomonadati</taxon>
        <taxon>Pseudomonadota</taxon>
        <taxon>Gammaproteobacteria</taxon>
        <taxon>Lysobacterales</taxon>
        <taxon>Lysobacteraceae</taxon>
        <taxon>Luteimonas</taxon>
    </lineage>
</organism>
<name>A0ABT6JCL4_9GAMM</name>
<dbReference type="InterPro" id="IPR051016">
    <property type="entry name" value="Diverse_Substrate_AcTransf"/>
</dbReference>
<dbReference type="Proteomes" id="UP001156940">
    <property type="component" value="Unassembled WGS sequence"/>
</dbReference>
<dbReference type="PROSITE" id="PS51186">
    <property type="entry name" value="GNAT"/>
    <property type="match status" value="1"/>
</dbReference>
<gene>
    <name evidence="4" type="ORF">QFW77_16505</name>
</gene>
<dbReference type="RefSeq" id="WP_280575909.1">
    <property type="nucleotide sequence ID" value="NZ_JARXRM010000045.1"/>
</dbReference>
<evidence type="ECO:0000256" key="1">
    <source>
        <dbReference type="ARBA" id="ARBA00022679"/>
    </source>
</evidence>
<evidence type="ECO:0000259" key="3">
    <source>
        <dbReference type="PROSITE" id="PS51186"/>
    </source>
</evidence>
<evidence type="ECO:0000313" key="4">
    <source>
        <dbReference type="EMBL" id="MDH5824574.1"/>
    </source>
</evidence>
<dbReference type="SUPFAM" id="SSF55729">
    <property type="entry name" value="Acyl-CoA N-acyltransferases (Nat)"/>
    <property type="match status" value="1"/>
</dbReference>
<dbReference type="InterPro" id="IPR000182">
    <property type="entry name" value="GNAT_dom"/>
</dbReference>
<dbReference type="Gene3D" id="3.40.630.30">
    <property type="match status" value="1"/>
</dbReference>
<dbReference type="InterPro" id="IPR016181">
    <property type="entry name" value="Acyl_CoA_acyltransferase"/>
</dbReference>
<protein>
    <submittedName>
        <fullName evidence="4">GNAT family N-acetyltransferase</fullName>
    </submittedName>
</protein>
<reference evidence="4 5" key="1">
    <citation type="submission" date="2023-04" db="EMBL/GenBank/DDBJ databases">
        <title>Luteimonas endophyticus RD2P54.</title>
        <authorList>
            <person name="Sun J.-Q."/>
        </authorList>
    </citation>
    <scope>NUCLEOTIDE SEQUENCE [LARGE SCALE GENOMIC DNA]</scope>
    <source>
        <strain evidence="4 5">RD2P54</strain>
    </source>
</reference>
<dbReference type="PANTHER" id="PTHR10545:SF29">
    <property type="entry name" value="GH14572P-RELATED"/>
    <property type="match status" value="1"/>
</dbReference>
<proteinExistence type="predicted"/>
<dbReference type="Pfam" id="PF00583">
    <property type="entry name" value="Acetyltransf_1"/>
    <property type="match status" value="1"/>
</dbReference>
<evidence type="ECO:0000256" key="2">
    <source>
        <dbReference type="ARBA" id="ARBA00023315"/>
    </source>
</evidence>
<dbReference type="PANTHER" id="PTHR10545">
    <property type="entry name" value="DIAMINE N-ACETYLTRANSFERASE"/>
    <property type="match status" value="1"/>
</dbReference>
<dbReference type="EMBL" id="JARXRM010000045">
    <property type="protein sequence ID" value="MDH5824574.1"/>
    <property type="molecule type" value="Genomic_DNA"/>
</dbReference>